<sequence>MREGILRVQMQLLDDVHQDIRATQNLRRSSRPSVFPRHYNDFVVESKVKYGLEKYINYSNLSKENFCFASVLNKSIEPKSFLEASKHQPWVDAMSSAMDALYWNNTSELADLPKGRKAIGSNWGFKIKYKLDGEIKRYKTRCLINLVVQNGWTFYQMDVNNAFLYGDLNETVYISLPPSYSPPNETRVCKLNKEIEIFLRIKVLETPSDICLNQMKYYLELIDEFGLLASKPSHIPMQSNISLSSEFKDDDHLLDNVIEYQKLIGKLIYLTNIRLDIAYIVSYLSQFIHSPIKSHLKIALKVI</sequence>
<organism evidence="2">
    <name type="scientific">Tanacetum cinerariifolium</name>
    <name type="common">Dalmatian daisy</name>
    <name type="synonym">Chrysanthemum cinerariifolium</name>
    <dbReference type="NCBI Taxonomy" id="118510"/>
    <lineage>
        <taxon>Eukaryota</taxon>
        <taxon>Viridiplantae</taxon>
        <taxon>Streptophyta</taxon>
        <taxon>Embryophyta</taxon>
        <taxon>Tracheophyta</taxon>
        <taxon>Spermatophyta</taxon>
        <taxon>Magnoliopsida</taxon>
        <taxon>eudicotyledons</taxon>
        <taxon>Gunneridae</taxon>
        <taxon>Pentapetalae</taxon>
        <taxon>asterids</taxon>
        <taxon>campanulids</taxon>
        <taxon>Asterales</taxon>
        <taxon>Asteraceae</taxon>
        <taxon>Asteroideae</taxon>
        <taxon>Anthemideae</taxon>
        <taxon>Anthemidinae</taxon>
        <taxon>Tanacetum</taxon>
    </lineage>
</organism>
<reference evidence="2" key="1">
    <citation type="journal article" date="2019" name="Sci. Rep.">
        <title>Draft genome of Tanacetum cinerariifolium, the natural source of mosquito coil.</title>
        <authorList>
            <person name="Yamashiro T."/>
            <person name="Shiraishi A."/>
            <person name="Satake H."/>
            <person name="Nakayama K."/>
        </authorList>
    </citation>
    <scope>NUCLEOTIDE SEQUENCE</scope>
</reference>
<feature type="domain" description="Reverse transcriptase Ty1/copia-type" evidence="1">
    <location>
        <begin position="140"/>
        <end position="195"/>
    </location>
</feature>
<dbReference type="EMBL" id="BKCJ010550210">
    <property type="protein sequence ID" value="GFB09169.1"/>
    <property type="molecule type" value="Genomic_DNA"/>
</dbReference>
<gene>
    <name evidence="2" type="ORF">Tci_681140</name>
</gene>
<dbReference type="PANTHER" id="PTHR11439:SF508">
    <property type="entry name" value="RNA-DIRECTED DNA POLYMERASE"/>
    <property type="match status" value="1"/>
</dbReference>
<dbReference type="PANTHER" id="PTHR11439">
    <property type="entry name" value="GAG-POL-RELATED RETROTRANSPOSON"/>
    <property type="match status" value="1"/>
</dbReference>
<proteinExistence type="predicted"/>
<dbReference type="AlphaFoldDB" id="A0A699KYZ8"/>
<protein>
    <submittedName>
        <fullName evidence="2">Ribonuclease H-like domain-containing protein</fullName>
    </submittedName>
</protein>
<name>A0A699KYZ8_TANCI</name>
<dbReference type="Pfam" id="PF07727">
    <property type="entry name" value="RVT_2"/>
    <property type="match status" value="1"/>
</dbReference>
<evidence type="ECO:0000259" key="1">
    <source>
        <dbReference type="Pfam" id="PF07727"/>
    </source>
</evidence>
<evidence type="ECO:0000313" key="2">
    <source>
        <dbReference type="EMBL" id="GFB09169.1"/>
    </source>
</evidence>
<accession>A0A699KYZ8</accession>
<comment type="caution">
    <text evidence="2">The sequence shown here is derived from an EMBL/GenBank/DDBJ whole genome shotgun (WGS) entry which is preliminary data.</text>
</comment>
<dbReference type="InterPro" id="IPR013103">
    <property type="entry name" value="RVT_2"/>
</dbReference>